<evidence type="ECO:0000313" key="2">
    <source>
        <dbReference type="EMBL" id="EAS45943.1"/>
    </source>
</evidence>
<reference evidence="2 3" key="1">
    <citation type="submission" date="2006-03" db="EMBL/GenBank/DDBJ databases">
        <authorList>
            <person name="Giovannoni S.J."/>
            <person name="Cho J.-C."/>
            <person name="Ferriera S."/>
            <person name="Johnson J."/>
            <person name="Kravitz S."/>
            <person name="Halpern A."/>
            <person name="Remington K."/>
            <person name="Beeson K."/>
            <person name="Tran B."/>
            <person name="Rogers Y.-H."/>
            <person name="Friedman R."/>
            <person name="Venter J.C."/>
        </authorList>
    </citation>
    <scope>NUCLEOTIDE SEQUENCE [LARGE SCALE GENOMIC DNA]</scope>
    <source>
        <strain evidence="2 3">HTCC2207</strain>
    </source>
</reference>
<evidence type="ECO:0000313" key="3">
    <source>
        <dbReference type="Proteomes" id="UP000005555"/>
    </source>
</evidence>
<dbReference type="STRING" id="314287.GB2207_03137"/>
<proteinExistence type="predicted"/>
<dbReference type="HOGENOM" id="CLU_1642533_0_0_6"/>
<keyword evidence="1" id="KW-0732">Signal</keyword>
<feature type="signal peptide" evidence="1">
    <location>
        <begin position="1"/>
        <end position="23"/>
    </location>
</feature>
<gene>
    <name evidence="2" type="ORF">GB2207_03137</name>
</gene>
<dbReference type="Proteomes" id="UP000005555">
    <property type="component" value="Unassembled WGS sequence"/>
</dbReference>
<name>Q1YP21_9GAMM</name>
<comment type="caution">
    <text evidence="2">The sequence shown here is derived from an EMBL/GenBank/DDBJ whole genome shotgun (WGS) entry which is preliminary data.</text>
</comment>
<keyword evidence="3" id="KW-1185">Reference proteome</keyword>
<sequence>MNGRLMRKITFFLFLMLPINSFANDTIDCHSANSDVGDSAYWAEKSIDLFAKNKFEQAVKTVDACFGLFSYAAVVMQKDFNAKNSKAPPSGKVNRKEKKKIYANWAVNDVSVALWAKARSLEEMGNIELAKIAYSQCIFLSHGRAWDPKGWFWVPAEDCVKRGRKLIE</sequence>
<dbReference type="OrthoDB" id="5738929at2"/>
<feature type="chain" id="PRO_5004197681" evidence="1">
    <location>
        <begin position="24"/>
        <end position="168"/>
    </location>
</feature>
<accession>Q1YP21</accession>
<organism evidence="2 3">
    <name type="scientific">gamma proteobacterium HTCC2207</name>
    <dbReference type="NCBI Taxonomy" id="314287"/>
    <lineage>
        <taxon>Bacteria</taxon>
        <taxon>Pseudomonadati</taxon>
        <taxon>Pseudomonadota</taxon>
        <taxon>Gammaproteobacteria</taxon>
        <taxon>Cellvibrionales</taxon>
        <taxon>Porticoccaceae</taxon>
        <taxon>SAR92 clade</taxon>
    </lineage>
</organism>
<evidence type="ECO:0000256" key="1">
    <source>
        <dbReference type="SAM" id="SignalP"/>
    </source>
</evidence>
<protein>
    <submittedName>
        <fullName evidence="2">Uncharacterized protein</fullName>
    </submittedName>
</protein>
<dbReference type="AlphaFoldDB" id="Q1YP21"/>
<dbReference type="EMBL" id="AAPI01000013">
    <property type="protein sequence ID" value="EAS45943.1"/>
    <property type="molecule type" value="Genomic_DNA"/>
</dbReference>